<dbReference type="Proteomes" id="UP001054945">
    <property type="component" value="Unassembled WGS sequence"/>
</dbReference>
<gene>
    <name evidence="2" type="ORF">CEXT_628101</name>
</gene>
<name>A0AAV4UQ10_CAEEX</name>
<sequence>MGKEGTMIIRIKKKKKKNLLADPPISDFPLHVVPKLAAQFPSSVKQPSSSTPDKRTTVAGRRRRAGLRPDTRGRGTISLRLTV</sequence>
<reference evidence="2 3" key="1">
    <citation type="submission" date="2021-06" db="EMBL/GenBank/DDBJ databases">
        <title>Caerostris extrusa draft genome.</title>
        <authorList>
            <person name="Kono N."/>
            <person name="Arakawa K."/>
        </authorList>
    </citation>
    <scope>NUCLEOTIDE SEQUENCE [LARGE SCALE GENOMIC DNA]</scope>
</reference>
<feature type="compositionally biased region" description="Polar residues" evidence="1">
    <location>
        <begin position="40"/>
        <end position="51"/>
    </location>
</feature>
<proteinExistence type="predicted"/>
<comment type="caution">
    <text evidence="2">The sequence shown here is derived from an EMBL/GenBank/DDBJ whole genome shotgun (WGS) entry which is preliminary data.</text>
</comment>
<accession>A0AAV4UQ10</accession>
<feature type="region of interest" description="Disordered" evidence="1">
    <location>
        <begin position="40"/>
        <end position="83"/>
    </location>
</feature>
<organism evidence="2 3">
    <name type="scientific">Caerostris extrusa</name>
    <name type="common">Bark spider</name>
    <name type="synonym">Caerostris bankana</name>
    <dbReference type="NCBI Taxonomy" id="172846"/>
    <lineage>
        <taxon>Eukaryota</taxon>
        <taxon>Metazoa</taxon>
        <taxon>Ecdysozoa</taxon>
        <taxon>Arthropoda</taxon>
        <taxon>Chelicerata</taxon>
        <taxon>Arachnida</taxon>
        <taxon>Araneae</taxon>
        <taxon>Araneomorphae</taxon>
        <taxon>Entelegynae</taxon>
        <taxon>Araneoidea</taxon>
        <taxon>Araneidae</taxon>
        <taxon>Caerostris</taxon>
    </lineage>
</organism>
<evidence type="ECO:0000313" key="2">
    <source>
        <dbReference type="EMBL" id="GIY59878.1"/>
    </source>
</evidence>
<evidence type="ECO:0000256" key="1">
    <source>
        <dbReference type="SAM" id="MobiDB-lite"/>
    </source>
</evidence>
<evidence type="ECO:0000313" key="3">
    <source>
        <dbReference type="Proteomes" id="UP001054945"/>
    </source>
</evidence>
<dbReference type="EMBL" id="BPLR01013251">
    <property type="protein sequence ID" value="GIY59878.1"/>
    <property type="molecule type" value="Genomic_DNA"/>
</dbReference>
<keyword evidence="3" id="KW-1185">Reference proteome</keyword>
<dbReference type="AlphaFoldDB" id="A0AAV4UQ10"/>
<protein>
    <submittedName>
        <fullName evidence="2">Uncharacterized protein</fullName>
    </submittedName>
</protein>